<dbReference type="AlphaFoldDB" id="A0A4V0P2P3"/>
<protein>
    <submittedName>
        <fullName evidence="3">Uncharacterized protein</fullName>
    </submittedName>
</protein>
<organism evidence="3 4">
    <name type="scientific">Fluviispira sanaruensis</name>
    <dbReference type="NCBI Taxonomy" id="2493639"/>
    <lineage>
        <taxon>Bacteria</taxon>
        <taxon>Pseudomonadati</taxon>
        <taxon>Bdellovibrionota</taxon>
        <taxon>Oligoflexia</taxon>
        <taxon>Silvanigrellales</taxon>
        <taxon>Silvanigrellaceae</taxon>
        <taxon>Fluviispira</taxon>
    </lineage>
</organism>
<feature type="chain" id="PRO_5020668852" evidence="2">
    <location>
        <begin position="24"/>
        <end position="413"/>
    </location>
</feature>
<evidence type="ECO:0000256" key="1">
    <source>
        <dbReference type="SAM" id="Phobius"/>
    </source>
</evidence>
<evidence type="ECO:0000313" key="4">
    <source>
        <dbReference type="Proteomes" id="UP000291236"/>
    </source>
</evidence>
<keyword evidence="4" id="KW-1185">Reference proteome</keyword>
<feature type="transmembrane region" description="Helical" evidence="1">
    <location>
        <begin position="80"/>
        <end position="102"/>
    </location>
</feature>
<keyword evidence="1" id="KW-1133">Transmembrane helix</keyword>
<name>A0A4V0P2P3_FLUSA</name>
<keyword evidence="1" id="KW-0812">Transmembrane</keyword>
<gene>
    <name evidence="3" type="ORF">JCM31447_23800</name>
</gene>
<evidence type="ECO:0000256" key="2">
    <source>
        <dbReference type="SAM" id="SignalP"/>
    </source>
</evidence>
<sequence length="413" mass="46311">MSFAKKIALSVLLSTFLSAGSYAQSQEWHSPENRIYLSTGYFENATNSNEGMAYFPLSVYETYNWGFQKLSVDGSGFSRFVSWLIGGNILPIYVSGVLNTSFHEYGHATRFRYNGFNDITYRPNDSSTTTTSFFQMVFDRLGAPVDNASTSANGYTNIYITQNREVDTVITAGGMNNEILLSKLMSERIHERGGSVPDLSYYLLAKLSPYAYSGLDSRSGDPYLLEQNYSALGKQITRTDFKNYYLFSALASGTFFSLVWGNIDYLANGTQLIKPLTIAGFSLPDFYTYLNAKGLSTEAILHYDVNENIKLGLSYEQIFKGEEYKQISPEVIYKVKNQKGFLKAFSIKPQLVLGFNSSQVDLGGSVLTEVTSQYDVGMFLKYTYYNKNTLYGERNITFASSANELLAGAFYIF</sequence>
<feature type="transmembrane region" description="Helical" evidence="1">
    <location>
        <begin position="244"/>
        <end position="263"/>
    </location>
</feature>
<reference evidence="3 4" key="1">
    <citation type="submission" date="2018-12" db="EMBL/GenBank/DDBJ databases">
        <title>Rubrispira sanarue gen. nov., sp., nov., a member of the order Silvanigrellales, isolated from a brackish lake in Hamamatsu Japan.</title>
        <authorList>
            <person name="Maejima Y."/>
            <person name="Iino T."/>
            <person name="Muraguchi Y."/>
            <person name="Fukuda K."/>
            <person name="Nojiri H."/>
            <person name="Ohkuma M."/>
            <person name="Moriuchi R."/>
            <person name="Dohra H."/>
            <person name="Kimbara K."/>
            <person name="Shintani M."/>
        </authorList>
    </citation>
    <scope>NUCLEOTIDE SEQUENCE [LARGE SCALE GENOMIC DNA]</scope>
    <source>
        <strain evidence="3 4">RF1110005</strain>
    </source>
</reference>
<dbReference type="EMBL" id="AP019368">
    <property type="protein sequence ID" value="BBH53927.1"/>
    <property type="molecule type" value="Genomic_DNA"/>
</dbReference>
<dbReference type="RefSeq" id="WP_130610750.1">
    <property type="nucleotide sequence ID" value="NZ_AP019368.1"/>
</dbReference>
<proteinExistence type="predicted"/>
<keyword evidence="2" id="KW-0732">Signal</keyword>
<dbReference type="KEGG" id="sbf:JCM31447_23800"/>
<keyword evidence="1" id="KW-0472">Membrane</keyword>
<accession>A0A4V0P2P3</accession>
<dbReference type="OrthoDB" id="5290020at2"/>
<feature type="signal peptide" evidence="2">
    <location>
        <begin position="1"/>
        <end position="23"/>
    </location>
</feature>
<evidence type="ECO:0000313" key="3">
    <source>
        <dbReference type="EMBL" id="BBH53927.1"/>
    </source>
</evidence>
<dbReference type="Proteomes" id="UP000291236">
    <property type="component" value="Chromosome"/>
</dbReference>